<protein>
    <submittedName>
        <fullName evidence="2">Uncharacterized protein</fullName>
    </submittedName>
</protein>
<keyword evidence="1" id="KW-0472">Membrane</keyword>
<proteinExistence type="predicted"/>
<comment type="caution">
    <text evidence="2">The sequence shown here is derived from an EMBL/GenBank/DDBJ whole genome shotgun (WGS) entry which is preliminary data.</text>
</comment>
<dbReference type="RefSeq" id="WP_277193458.1">
    <property type="nucleotide sequence ID" value="NZ_JAROAV010000052.1"/>
</dbReference>
<keyword evidence="1" id="KW-1133">Transmembrane helix</keyword>
<dbReference type="Proteomes" id="UP001528912">
    <property type="component" value="Unassembled WGS sequence"/>
</dbReference>
<name>A0ABT6CBK3_9MICO</name>
<evidence type="ECO:0000256" key="1">
    <source>
        <dbReference type="SAM" id="Phobius"/>
    </source>
</evidence>
<feature type="transmembrane region" description="Helical" evidence="1">
    <location>
        <begin position="56"/>
        <end position="78"/>
    </location>
</feature>
<sequence>MGRPGWRFGTVVLTGVLALVAGVVMAVRERTTSFGWFAYSPSDGDDLPRFVTDQQLAAVAVAVTGLLLLACCVGYLLALRVAGPPPSRPPT</sequence>
<keyword evidence="1" id="KW-0812">Transmembrane</keyword>
<evidence type="ECO:0000313" key="3">
    <source>
        <dbReference type="Proteomes" id="UP001528912"/>
    </source>
</evidence>
<organism evidence="2 3">
    <name type="scientific">Luteipulveratus flavus</name>
    <dbReference type="NCBI Taxonomy" id="3031728"/>
    <lineage>
        <taxon>Bacteria</taxon>
        <taxon>Bacillati</taxon>
        <taxon>Actinomycetota</taxon>
        <taxon>Actinomycetes</taxon>
        <taxon>Micrococcales</taxon>
        <taxon>Dermacoccaceae</taxon>
        <taxon>Luteipulveratus</taxon>
    </lineage>
</organism>
<evidence type="ECO:0000313" key="2">
    <source>
        <dbReference type="EMBL" id="MDF8266266.1"/>
    </source>
</evidence>
<reference evidence="2 3" key="1">
    <citation type="submission" date="2023-03" db="EMBL/GenBank/DDBJ databases">
        <title>YIM 133296 draft genome.</title>
        <authorList>
            <person name="Xiong L."/>
        </authorList>
    </citation>
    <scope>NUCLEOTIDE SEQUENCE [LARGE SCALE GENOMIC DNA]</scope>
    <source>
        <strain evidence="2 3">YIM 133296</strain>
    </source>
</reference>
<accession>A0ABT6CBK3</accession>
<keyword evidence="3" id="KW-1185">Reference proteome</keyword>
<gene>
    <name evidence="2" type="ORF">P4R38_18595</name>
</gene>
<dbReference type="EMBL" id="JAROAV010000052">
    <property type="protein sequence ID" value="MDF8266266.1"/>
    <property type="molecule type" value="Genomic_DNA"/>
</dbReference>